<evidence type="ECO:0000313" key="2">
    <source>
        <dbReference type="WBParaSite" id="JU765_v2.g4540.t1"/>
    </source>
</evidence>
<reference evidence="2" key="1">
    <citation type="submission" date="2022-11" db="UniProtKB">
        <authorList>
            <consortium name="WormBaseParasite"/>
        </authorList>
    </citation>
    <scope>IDENTIFICATION</scope>
</reference>
<sequence>MSLELNPIAHEFFNIVYSQAFSPNHDFLAISNNFGEVFATPAYPQDDPSNCRRMRFDSNVYSLATMKNANLLLCGSEYGLLEAFSWNQLTNNEGDSMEPKFSTNVNQREINSICVLNNEEHFVAAYGDGNLTLHSTARPEKTLMELNGHNDQINQVVVFRQNQFLSCSSDGTVHLYDIQVGPEPVKRFNVLSNPSVSRPGHCRAILAAAVEDQFLICGGGIELAKYDLSSGTLLQIFDPPKHGNNHFNFNSIDVSGDKIGVGTSHGSVLGYSRFGHFINEIPVSYGSISNLDTFDNVNYRHQLTAASGIGSKISMIVDYGYVSYTLKA</sequence>
<accession>A0AC34R951</accession>
<protein>
    <submittedName>
        <fullName evidence="2">Uncharacterized protein</fullName>
    </submittedName>
</protein>
<dbReference type="WBParaSite" id="JU765_v2.g4540.t1">
    <property type="protein sequence ID" value="JU765_v2.g4540.t1"/>
    <property type="gene ID" value="JU765_v2.g4540"/>
</dbReference>
<proteinExistence type="predicted"/>
<name>A0AC34R951_9BILA</name>
<dbReference type="Proteomes" id="UP000887576">
    <property type="component" value="Unplaced"/>
</dbReference>
<organism evidence="1 2">
    <name type="scientific">Panagrolaimus sp. JU765</name>
    <dbReference type="NCBI Taxonomy" id="591449"/>
    <lineage>
        <taxon>Eukaryota</taxon>
        <taxon>Metazoa</taxon>
        <taxon>Ecdysozoa</taxon>
        <taxon>Nematoda</taxon>
        <taxon>Chromadorea</taxon>
        <taxon>Rhabditida</taxon>
        <taxon>Tylenchina</taxon>
        <taxon>Panagrolaimomorpha</taxon>
        <taxon>Panagrolaimoidea</taxon>
        <taxon>Panagrolaimidae</taxon>
        <taxon>Panagrolaimus</taxon>
    </lineage>
</organism>
<evidence type="ECO:0000313" key="1">
    <source>
        <dbReference type="Proteomes" id="UP000887576"/>
    </source>
</evidence>